<evidence type="ECO:0000259" key="8">
    <source>
        <dbReference type="Pfam" id="PF22837"/>
    </source>
</evidence>
<dbReference type="PRINTS" id="PR00507">
    <property type="entry name" value="N12N6MTFRASE"/>
</dbReference>
<dbReference type="PANTHER" id="PTHR33841">
    <property type="entry name" value="DNA METHYLTRANSFERASE YEEA-RELATED"/>
    <property type="match status" value="1"/>
</dbReference>
<dbReference type="SUPFAM" id="SSF53335">
    <property type="entry name" value="S-adenosyl-L-methionine-dependent methyltransferases"/>
    <property type="match status" value="1"/>
</dbReference>
<evidence type="ECO:0000256" key="1">
    <source>
        <dbReference type="ARBA" id="ARBA00006594"/>
    </source>
</evidence>
<feature type="domain" description="Type II methyltransferase M.TaqI-like" evidence="7">
    <location>
        <begin position="126"/>
        <end position="211"/>
    </location>
</feature>
<dbReference type="GO" id="GO:0003676">
    <property type="term" value="F:nucleic acid binding"/>
    <property type="evidence" value="ECO:0007669"/>
    <property type="project" value="InterPro"/>
</dbReference>
<dbReference type="GO" id="GO:0009007">
    <property type="term" value="F:site-specific DNA-methyltransferase (adenine-specific) activity"/>
    <property type="evidence" value="ECO:0007669"/>
    <property type="project" value="UniProtKB-EC"/>
</dbReference>
<dbReference type="GO" id="GO:0006304">
    <property type="term" value="P:DNA modification"/>
    <property type="evidence" value="ECO:0007669"/>
    <property type="project" value="InterPro"/>
</dbReference>
<dbReference type="Pfam" id="PF22837">
    <property type="entry name" value="M_Eco57I_C"/>
    <property type="match status" value="1"/>
</dbReference>
<comment type="catalytic activity">
    <reaction evidence="6">
        <text>a 2'-deoxyadenosine in DNA + S-adenosyl-L-methionine = an N(6)-methyl-2'-deoxyadenosine in DNA + S-adenosyl-L-homocysteine + H(+)</text>
        <dbReference type="Rhea" id="RHEA:15197"/>
        <dbReference type="Rhea" id="RHEA-COMP:12418"/>
        <dbReference type="Rhea" id="RHEA-COMP:12419"/>
        <dbReference type="ChEBI" id="CHEBI:15378"/>
        <dbReference type="ChEBI" id="CHEBI:57856"/>
        <dbReference type="ChEBI" id="CHEBI:59789"/>
        <dbReference type="ChEBI" id="CHEBI:90615"/>
        <dbReference type="ChEBI" id="CHEBI:90616"/>
        <dbReference type="EC" id="2.1.1.72"/>
    </reaction>
</comment>
<evidence type="ECO:0000259" key="7">
    <source>
        <dbReference type="Pfam" id="PF07669"/>
    </source>
</evidence>
<dbReference type="GO" id="GO:0032259">
    <property type="term" value="P:methylation"/>
    <property type="evidence" value="ECO:0007669"/>
    <property type="project" value="UniProtKB-KW"/>
</dbReference>
<dbReference type="Pfam" id="PF07669">
    <property type="entry name" value="Eco57I"/>
    <property type="match status" value="1"/>
</dbReference>
<gene>
    <name evidence="9" type="ORF">AGR3A_Lc180141</name>
</gene>
<evidence type="ECO:0000256" key="6">
    <source>
        <dbReference type="ARBA" id="ARBA00047942"/>
    </source>
</evidence>
<dbReference type="InterPro" id="IPR054520">
    <property type="entry name" value="M_Eco57I_C"/>
</dbReference>
<dbReference type="EC" id="2.1.1.72" evidence="2"/>
<evidence type="ECO:0000256" key="5">
    <source>
        <dbReference type="ARBA" id="ARBA00022691"/>
    </source>
</evidence>
<dbReference type="Gene3D" id="3.40.50.150">
    <property type="entry name" value="Vaccinia Virus protein VP39"/>
    <property type="match status" value="1"/>
</dbReference>
<evidence type="ECO:0000256" key="4">
    <source>
        <dbReference type="ARBA" id="ARBA00022679"/>
    </source>
</evidence>
<dbReference type="InterPro" id="IPR029063">
    <property type="entry name" value="SAM-dependent_MTases_sf"/>
</dbReference>
<dbReference type="InterPro" id="IPR011639">
    <property type="entry name" value="MethylTrfase_TaqI-like_dom"/>
</dbReference>
<reference evidence="10" key="1">
    <citation type="submission" date="2016-01" db="EMBL/GenBank/DDBJ databases">
        <authorList>
            <person name="Regsiter A."/>
            <person name="william w."/>
        </authorList>
    </citation>
    <scope>NUCLEOTIDE SEQUENCE [LARGE SCALE GENOMIC DNA]</scope>
    <source>
        <strain evidence="10">CFBP 6623</strain>
    </source>
</reference>
<sequence length="572" mass="63023">MNFVNVHAALETQAGERVAFDASNAARGLQERRQLGAFYTPQRLSGMLSDWAIRGADDLVLEPSFGGCGFLASALSTLARRGAADPAKRVFGCDIDSLAFTHLSKLFDGRSDLDGFVQGDFLDCFEVNVWPSQFTAVIGNPPYIPHQRIGKERVRDLSSRVWPVTGVGGRSSLWAYFIWHSLRFIAIGGRMAWVLPGAFMQADYAKALRDYLPRRFERVAAFVVRDRLFISEGTDEETVVLLADGFLSSEADGRMAVGIAADLEELEKTISRWNEGLWTGDLSGRSAASLSLTSAETSLFSAVAAHESVVMFGKLAKVQIGVVTGANDFFVLSRSGLEAAGIPESVCIKVLSKFKASASITLVDEDFHKYAAEGGKTFLVSLGNEDQCAPIEKYLSTFDTKRREDNSTFRKRRHWSETYDGRHPDAFFPVMHHDGPRLVLNETDGTSTNTIHRVFFHAAAASAKMRKLAAISILTSFSQMSAEIVGRRYGSGVLKHEPRDAERLQLLMPKVGTAELNSVFQELDQLLRRGSRIEASKRADSFIYAAAGLTSTKKISDDLLQALAVVRQRRRP</sequence>
<name>A0A1S7S2V3_9HYPH</name>
<dbReference type="AlphaFoldDB" id="A0A1S7S2V3"/>
<keyword evidence="4" id="KW-0808">Transferase</keyword>
<proteinExistence type="inferred from homology"/>
<comment type="similarity">
    <text evidence="1">Belongs to the N(4)/N(6)-methyltransferase family.</text>
</comment>
<dbReference type="InterPro" id="IPR002052">
    <property type="entry name" value="DNA_methylase_N6_adenine_CS"/>
</dbReference>
<dbReference type="InterPro" id="IPR050953">
    <property type="entry name" value="N4_N6_ade-DNA_methylase"/>
</dbReference>
<dbReference type="STRING" id="1183432.AGR3A_Lc180141"/>
<feature type="domain" description="Type II methyltransferase M.Eco57I C-terminal" evidence="8">
    <location>
        <begin position="289"/>
        <end position="542"/>
    </location>
</feature>
<evidence type="ECO:0000256" key="2">
    <source>
        <dbReference type="ARBA" id="ARBA00011900"/>
    </source>
</evidence>
<dbReference type="EMBL" id="FBWK01000054">
    <property type="protein sequence ID" value="CUX61665.1"/>
    <property type="molecule type" value="Genomic_DNA"/>
</dbReference>
<protein>
    <recommendedName>
        <fullName evidence="2">site-specific DNA-methyltransferase (adenine-specific)</fullName>
        <ecNumber evidence="2">2.1.1.72</ecNumber>
    </recommendedName>
</protein>
<dbReference type="PROSITE" id="PS00092">
    <property type="entry name" value="N6_MTASE"/>
    <property type="match status" value="1"/>
</dbReference>
<dbReference type="PANTHER" id="PTHR33841:SF5">
    <property type="entry name" value="DNA METHYLASE (MODIFICATION METHYLASE) (METHYLTRANSFERASE)-RELATED"/>
    <property type="match status" value="1"/>
</dbReference>
<accession>A0A1S7S2V3</accession>
<dbReference type="Proteomes" id="UP000191988">
    <property type="component" value="Unassembled WGS sequence"/>
</dbReference>
<keyword evidence="5" id="KW-0949">S-adenosyl-L-methionine</keyword>
<dbReference type="CDD" id="cd02440">
    <property type="entry name" value="AdoMet_MTases"/>
    <property type="match status" value="1"/>
</dbReference>
<keyword evidence="10" id="KW-1185">Reference proteome</keyword>
<evidence type="ECO:0000256" key="3">
    <source>
        <dbReference type="ARBA" id="ARBA00022603"/>
    </source>
</evidence>
<evidence type="ECO:0000313" key="10">
    <source>
        <dbReference type="Proteomes" id="UP000191988"/>
    </source>
</evidence>
<keyword evidence="3 9" id="KW-0489">Methyltransferase</keyword>
<organism evidence="9 10">
    <name type="scientific">Agrobacterium tomkonis CFBP 6623</name>
    <dbReference type="NCBI Taxonomy" id="1183432"/>
    <lineage>
        <taxon>Bacteria</taxon>
        <taxon>Pseudomonadati</taxon>
        <taxon>Pseudomonadota</taxon>
        <taxon>Alphaproteobacteria</taxon>
        <taxon>Hyphomicrobiales</taxon>
        <taxon>Rhizobiaceae</taxon>
        <taxon>Rhizobium/Agrobacterium group</taxon>
        <taxon>Agrobacterium</taxon>
        <taxon>Agrobacterium tumefaciens complex</taxon>
    </lineage>
</organism>
<dbReference type="RefSeq" id="WP_080843157.1">
    <property type="nucleotide sequence ID" value="NZ_LT009724.1"/>
</dbReference>
<evidence type="ECO:0000313" key="9">
    <source>
        <dbReference type="EMBL" id="CUX61665.1"/>
    </source>
</evidence>